<reference evidence="1 2" key="1">
    <citation type="submission" date="2015-02" db="EMBL/GenBank/DDBJ databases">
        <title>Genome Sequence of Jannaschia aquimarina DSM28248, a member of the Roseobacter clade.</title>
        <authorList>
            <person name="Voget S."/>
            <person name="Daniel R."/>
        </authorList>
    </citation>
    <scope>NUCLEOTIDE SEQUENCE [LARGE SCALE GENOMIC DNA]</scope>
    <source>
        <strain evidence="1 2">GSW-M26</strain>
    </source>
</reference>
<keyword evidence="2" id="KW-1185">Reference proteome</keyword>
<evidence type="ECO:0000313" key="1">
    <source>
        <dbReference type="EMBL" id="KIT16369.1"/>
    </source>
</evidence>
<sequence length="87" mass="9850">MPFHALGLVVEPSGDKRDNAAIFFGRAEREIFGAIACLSDRERRFAFCARLDMIDDSEFLFGIDDLDLYAALCDVVDFQCHCFCSFL</sequence>
<dbReference type="EMBL" id="JYFE01000035">
    <property type="protein sequence ID" value="KIT16369.1"/>
    <property type="molecule type" value="Genomic_DNA"/>
</dbReference>
<protein>
    <submittedName>
        <fullName evidence="1">Uncharacterized protein</fullName>
    </submittedName>
</protein>
<dbReference type="PATRIC" id="fig|935700.4.peg.1921"/>
<dbReference type="Proteomes" id="UP000032232">
    <property type="component" value="Unassembled WGS sequence"/>
</dbReference>
<gene>
    <name evidence="1" type="ORF">jaqu_18530</name>
</gene>
<dbReference type="RefSeq" id="WP_043918685.1">
    <property type="nucleotide sequence ID" value="NZ_FZPF01000005.1"/>
</dbReference>
<name>A0A0D1EFG6_9RHOB</name>
<organism evidence="1 2">
    <name type="scientific">Jannaschia aquimarina</name>
    <dbReference type="NCBI Taxonomy" id="935700"/>
    <lineage>
        <taxon>Bacteria</taxon>
        <taxon>Pseudomonadati</taxon>
        <taxon>Pseudomonadota</taxon>
        <taxon>Alphaproteobacteria</taxon>
        <taxon>Rhodobacterales</taxon>
        <taxon>Roseobacteraceae</taxon>
        <taxon>Jannaschia</taxon>
    </lineage>
</organism>
<comment type="caution">
    <text evidence="1">The sequence shown here is derived from an EMBL/GenBank/DDBJ whole genome shotgun (WGS) entry which is preliminary data.</text>
</comment>
<proteinExistence type="predicted"/>
<dbReference type="AlphaFoldDB" id="A0A0D1EFG6"/>
<accession>A0A0D1EFG6</accession>
<evidence type="ECO:0000313" key="2">
    <source>
        <dbReference type="Proteomes" id="UP000032232"/>
    </source>
</evidence>